<dbReference type="InterPro" id="IPR000863">
    <property type="entry name" value="Sulfotransferase_dom"/>
</dbReference>
<dbReference type="PANTHER" id="PTHR15723">
    <property type="entry name" value="CARBOHYDRATE SULFOTRANSFERASE 15"/>
    <property type="match status" value="1"/>
</dbReference>
<dbReference type="InterPro" id="IPR052654">
    <property type="entry name" value="CS_Sulfotransferase"/>
</dbReference>
<dbReference type="EMBL" id="HACG01027973">
    <property type="protein sequence ID" value="CEK74838.1"/>
    <property type="molecule type" value="Transcribed_RNA"/>
</dbReference>
<evidence type="ECO:0000256" key="1">
    <source>
        <dbReference type="SAM" id="MobiDB-lite"/>
    </source>
</evidence>
<gene>
    <name evidence="4" type="primary">ORF92791</name>
</gene>
<dbReference type="GO" id="GO:0019319">
    <property type="term" value="P:hexose biosynthetic process"/>
    <property type="evidence" value="ECO:0007669"/>
    <property type="project" value="TreeGrafter"/>
</dbReference>
<reference evidence="4" key="1">
    <citation type="submission" date="2014-12" db="EMBL/GenBank/DDBJ databases">
        <title>Insight into the proteome of Arion vulgaris.</title>
        <authorList>
            <person name="Aradska J."/>
            <person name="Bulat T."/>
            <person name="Smidak R."/>
            <person name="Sarate P."/>
            <person name="Gangsoo J."/>
            <person name="Sialana F."/>
            <person name="Bilban M."/>
            <person name="Lubec G."/>
        </authorList>
    </citation>
    <scope>NUCLEOTIDE SEQUENCE</scope>
    <source>
        <tissue evidence="4">Skin</tissue>
    </source>
</reference>
<dbReference type="AlphaFoldDB" id="A0A0B7A1Z4"/>
<evidence type="ECO:0000313" key="4">
    <source>
        <dbReference type="EMBL" id="CEK74838.1"/>
    </source>
</evidence>
<accession>A0A0B7A1Z4</accession>
<proteinExistence type="predicted"/>
<dbReference type="Pfam" id="PF00685">
    <property type="entry name" value="Sulfotransfer_1"/>
    <property type="match status" value="1"/>
</dbReference>
<keyword evidence="2" id="KW-0812">Transmembrane</keyword>
<dbReference type="SUPFAM" id="SSF52540">
    <property type="entry name" value="P-loop containing nucleoside triphosphate hydrolases"/>
    <property type="match status" value="1"/>
</dbReference>
<organism evidence="4">
    <name type="scientific">Arion vulgaris</name>
    <dbReference type="NCBI Taxonomy" id="1028688"/>
    <lineage>
        <taxon>Eukaryota</taxon>
        <taxon>Metazoa</taxon>
        <taxon>Spiralia</taxon>
        <taxon>Lophotrochozoa</taxon>
        <taxon>Mollusca</taxon>
        <taxon>Gastropoda</taxon>
        <taxon>Heterobranchia</taxon>
        <taxon>Euthyneura</taxon>
        <taxon>Panpulmonata</taxon>
        <taxon>Eupulmonata</taxon>
        <taxon>Stylommatophora</taxon>
        <taxon>Helicina</taxon>
        <taxon>Arionoidea</taxon>
        <taxon>Arionidae</taxon>
        <taxon>Arion</taxon>
    </lineage>
</organism>
<keyword evidence="2" id="KW-0472">Membrane</keyword>
<keyword evidence="2" id="KW-1133">Transmembrane helix</keyword>
<name>A0A0B7A1Z4_9EUPU</name>
<protein>
    <recommendedName>
        <fullName evidence="3">Sulfotransferase domain-containing protein</fullName>
    </recommendedName>
</protein>
<dbReference type="GO" id="GO:0050659">
    <property type="term" value="F:N-acetylgalactosamine 4-sulfate 6-O-sulfotransferase activity"/>
    <property type="evidence" value="ECO:0007669"/>
    <property type="project" value="TreeGrafter"/>
</dbReference>
<feature type="domain" description="Sulfotransferase" evidence="3">
    <location>
        <begin position="222"/>
        <end position="468"/>
    </location>
</feature>
<dbReference type="PANTHER" id="PTHR15723:SF0">
    <property type="entry name" value="CARBOHYDRATE SULFOTRANSFERASE 15"/>
    <property type="match status" value="1"/>
</dbReference>
<sequence>MSHWRMNYFRCSPRSGFYAIIVCVSFTFVLTTYLYSGSRHDYVDTTKEDRNYNHQDLQQRQQRRQHVNLSLRHHGHHHGTERQGDRFGNTWNRHKNLHRRKEQQEEDWQQLSTPKMKQVFDVINLMSKSRSSNETSTLGNQKQILIRQVKLLRDAMTSQQTMLTKPPKLPECVGDIQPGEVEDLFCIPRPKFLSHIKNPCWYSSNSLDQADQSLHCLPYFHILGCAKSGTTDLWNRLMSHPHTVSNDGLLHKEALWWSWYRYGVTGYNRHKRVQNFTNYVSLFQDTARQIQSSIEKETLSHQILITGDASPPDFWDFRGWSNISQNRHLDVPAVITPHLMRHIYANPKFIIMFRDPIDRLYSDYFFVGLGLTAQDFHNDIVASVDMLAKCVEQQGLHRCFHDHDMYVKLPVRLPYACYSVFMREWLQVFPLENFLFLKTEEYEKNLEDTLKSVMEFLGLGPLKATQLQVIAEEERSRVTVQRQIAGPMKNATRIILEELLGACNTELVKLIKSDKFLWSST</sequence>
<feature type="transmembrane region" description="Helical" evidence="2">
    <location>
        <begin position="16"/>
        <end position="35"/>
    </location>
</feature>
<evidence type="ECO:0000259" key="3">
    <source>
        <dbReference type="Pfam" id="PF00685"/>
    </source>
</evidence>
<dbReference type="InterPro" id="IPR027417">
    <property type="entry name" value="P-loop_NTPase"/>
</dbReference>
<feature type="region of interest" description="Disordered" evidence="1">
    <location>
        <begin position="72"/>
        <end position="91"/>
    </location>
</feature>
<dbReference type="Gene3D" id="3.40.50.300">
    <property type="entry name" value="P-loop containing nucleotide triphosphate hydrolases"/>
    <property type="match status" value="1"/>
</dbReference>
<evidence type="ECO:0000256" key="2">
    <source>
        <dbReference type="SAM" id="Phobius"/>
    </source>
</evidence>